<evidence type="ECO:0000313" key="1">
    <source>
        <dbReference type="EMBL" id="KAK5935225.1"/>
    </source>
</evidence>
<dbReference type="EMBL" id="JAURVH010001513">
    <property type="protein sequence ID" value="KAK5935225.1"/>
    <property type="molecule type" value="Genomic_DNA"/>
</dbReference>
<dbReference type="Proteomes" id="UP001331515">
    <property type="component" value="Unassembled WGS sequence"/>
</dbReference>
<protein>
    <submittedName>
        <fullName evidence="1">Uncharacterized protein</fullName>
    </submittedName>
</protein>
<proteinExistence type="predicted"/>
<organism evidence="1 2">
    <name type="scientific">Champsocephalus gunnari</name>
    <name type="common">Mackerel icefish</name>
    <dbReference type="NCBI Taxonomy" id="52237"/>
    <lineage>
        <taxon>Eukaryota</taxon>
        <taxon>Metazoa</taxon>
        <taxon>Chordata</taxon>
        <taxon>Craniata</taxon>
        <taxon>Vertebrata</taxon>
        <taxon>Euteleostomi</taxon>
        <taxon>Actinopterygii</taxon>
        <taxon>Neopterygii</taxon>
        <taxon>Teleostei</taxon>
        <taxon>Neoteleostei</taxon>
        <taxon>Acanthomorphata</taxon>
        <taxon>Eupercaria</taxon>
        <taxon>Perciformes</taxon>
        <taxon>Notothenioidei</taxon>
        <taxon>Channichthyidae</taxon>
        <taxon>Champsocephalus</taxon>
    </lineage>
</organism>
<name>A0AAN8E5N9_CHAGU</name>
<keyword evidence="2" id="KW-1185">Reference proteome</keyword>
<reference evidence="1 2" key="1">
    <citation type="journal article" date="2023" name="Mol. Biol. Evol.">
        <title>Genomics of Secondarily Temperate Adaptation in the Only Non-Antarctic Icefish.</title>
        <authorList>
            <person name="Rivera-Colon A.G."/>
            <person name="Rayamajhi N."/>
            <person name="Minhas B.F."/>
            <person name="Madrigal G."/>
            <person name="Bilyk K.T."/>
            <person name="Yoon V."/>
            <person name="Hune M."/>
            <person name="Gregory S."/>
            <person name="Cheng C.H.C."/>
            <person name="Catchen J.M."/>
        </authorList>
    </citation>
    <scope>NUCLEOTIDE SEQUENCE [LARGE SCALE GENOMIC DNA]</scope>
    <source>
        <tissue evidence="1">White muscle</tissue>
    </source>
</reference>
<evidence type="ECO:0000313" key="2">
    <source>
        <dbReference type="Proteomes" id="UP001331515"/>
    </source>
</evidence>
<comment type="caution">
    <text evidence="1">The sequence shown here is derived from an EMBL/GenBank/DDBJ whole genome shotgun (WGS) entry which is preliminary data.</text>
</comment>
<sequence>MQCHVFLCILRAAKQSDAQSPGGCSTLKIAKWFHHHTDTGERLEKHRCLLTVVGLQISLINISSLGSREVETAV</sequence>
<gene>
    <name evidence="1" type="ORF">CgunFtcFv8_020606</name>
</gene>
<accession>A0AAN8E5N9</accession>
<dbReference type="AlphaFoldDB" id="A0AAN8E5N9"/>